<organism evidence="1 2">
    <name type="scientific">Agathobacter rectalis</name>
    <dbReference type="NCBI Taxonomy" id="39491"/>
    <lineage>
        <taxon>Bacteria</taxon>
        <taxon>Bacillati</taxon>
        <taxon>Bacillota</taxon>
        <taxon>Clostridia</taxon>
        <taxon>Lachnospirales</taxon>
        <taxon>Lachnospiraceae</taxon>
        <taxon>Agathobacter</taxon>
    </lineage>
</organism>
<proteinExistence type="predicted"/>
<reference evidence="1 2" key="1">
    <citation type="submission" date="2018-08" db="EMBL/GenBank/DDBJ databases">
        <title>A genome reference for cultivated species of the human gut microbiota.</title>
        <authorList>
            <person name="Zou Y."/>
            <person name="Xue W."/>
            <person name="Luo G."/>
        </authorList>
    </citation>
    <scope>NUCLEOTIDE SEQUENCE [LARGE SCALE GENOMIC DNA]</scope>
    <source>
        <strain evidence="1 2">AM16-11</strain>
    </source>
</reference>
<dbReference type="RefSeq" id="WP_118258167.1">
    <property type="nucleotide sequence ID" value="NZ_QRKN01000025.1"/>
</dbReference>
<evidence type="ECO:0000313" key="2">
    <source>
        <dbReference type="Proteomes" id="UP000285865"/>
    </source>
</evidence>
<protein>
    <submittedName>
        <fullName evidence="1">Uncharacterized protein</fullName>
    </submittedName>
</protein>
<accession>A0A414ZHD9</accession>
<gene>
    <name evidence="1" type="ORF">DW172_15940</name>
</gene>
<name>A0A414ZHD9_9FIRM</name>
<dbReference type="EMBL" id="QRKN01000025">
    <property type="protein sequence ID" value="RHI16809.1"/>
    <property type="molecule type" value="Genomic_DNA"/>
</dbReference>
<sequence>MESMKEFVTFEDKKYPFSFSGERLELYPDEFSSQSLQGFFAPFERGNTIKDIELNGVTANRKKVVFEVSEQHSNEEGFLLFHVYSIYEYDSLYYQIYTEDGRQKYHTKEATIRGIKIRGVDIDLFYPPERAYSIDYTKKTTFY</sequence>
<dbReference type="Proteomes" id="UP000285865">
    <property type="component" value="Unassembled WGS sequence"/>
</dbReference>
<evidence type="ECO:0000313" key="1">
    <source>
        <dbReference type="EMBL" id="RHI16809.1"/>
    </source>
</evidence>
<dbReference type="AlphaFoldDB" id="A0A414ZHD9"/>
<comment type="caution">
    <text evidence="1">The sequence shown here is derived from an EMBL/GenBank/DDBJ whole genome shotgun (WGS) entry which is preliminary data.</text>
</comment>